<reference evidence="3" key="1">
    <citation type="submission" date="2021-01" db="EMBL/GenBank/DDBJ databases">
        <authorList>
            <person name="Kaushik A."/>
        </authorList>
    </citation>
    <scope>NUCLEOTIDE SEQUENCE</scope>
    <source>
        <strain evidence="3">AG5</strain>
    </source>
</reference>
<name>A0A8H3E1W9_9AGAM</name>
<evidence type="ECO:0000256" key="2">
    <source>
        <dbReference type="SAM" id="Phobius"/>
    </source>
</evidence>
<feature type="region of interest" description="Disordered" evidence="1">
    <location>
        <begin position="11"/>
        <end position="36"/>
    </location>
</feature>
<evidence type="ECO:0008006" key="5">
    <source>
        <dbReference type="Google" id="ProtNLM"/>
    </source>
</evidence>
<feature type="transmembrane region" description="Helical" evidence="2">
    <location>
        <begin position="124"/>
        <end position="143"/>
    </location>
</feature>
<organism evidence="3 4">
    <name type="scientific">Rhizoctonia solani</name>
    <dbReference type="NCBI Taxonomy" id="456999"/>
    <lineage>
        <taxon>Eukaryota</taxon>
        <taxon>Fungi</taxon>
        <taxon>Dikarya</taxon>
        <taxon>Basidiomycota</taxon>
        <taxon>Agaricomycotina</taxon>
        <taxon>Agaricomycetes</taxon>
        <taxon>Cantharellales</taxon>
        <taxon>Ceratobasidiaceae</taxon>
        <taxon>Rhizoctonia</taxon>
    </lineage>
</organism>
<accession>A0A8H3E1W9</accession>
<proteinExistence type="predicted"/>
<sequence>MATIQGTIELSERPYNGVENEPKSESAHSSSHLLPQDPALLTTSDGGLVTRLLMLAPLVAHLAGSVAITTVLIHALDGRHFYLDRQPRVKLADGTYQSGQLGRRNILQSDITTLLSVALVALRWIAAIWAAPLCWRVIFLLAGRSGLRRRDIRWVASYGVLPPLAHFRHPRNMLLGLVLLFTLLPYPASPLITGSVAWVPSSSTLELSSHPIINISGPAVPSAQLEAGGGVQGPSFSTNLVINLNTAWSQEVESGVFKRVVPSASQLSINSTIDNLHVPFFAVTKIEWLPQSAVEETIFQTIQSSIYRNRDLFQPFIEQMGQPGAMGLIIANYSNLMDPPEFPMLSVLINVARGEMGYLDECNSITTYFPNDTTVPKLRFQDRLFPGTKLSLGGCYAYANVSYHAGFGTCRACRVTSPSTVQNDTELEDMKISGSTNYAVEILLKYLPTLTPVKGSLPDLADNLDTYVTAALIRSYSALWSTWNDEYGYGFTEGPPNSTYRPAFSTLRAEITQSRVYGWLGLQLSLTLAGLVFIWLQSDSRYSLVDDTSMVAFDIDSTEAPKPNRLSKDEPMDMLSIE</sequence>
<evidence type="ECO:0000313" key="4">
    <source>
        <dbReference type="Proteomes" id="UP000663827"/>
    </source>
</evidence>
<feature type="transmembrane region" description="Helical" evidence="2">
    <location>
        <begin position="52"/>
        <end position="76"/>
    </location>
</feature>
<keyword evidence="2" id="KW-1133">Transmembrane helix</keyword>
<evidence type="ECO:0000256" key="1">
    <source>
        <dbReference type="SAM" id="MobiDB-lite"/>
    </source>
</evidence>
<dbReference type="AlphaFoldDB" id="A0A8H3E1W9"/>
<dbReference type="EMBL" id="CAJNJQ010001663">
    <property type="protein sequence ID" value="CAE7145888.1"/>
    <property type="molecule type" value="Genomic_DNA"/>
</dbReference>
<keyword evidence="2" id="KW-0472">Membrane</keyword>
<evidence type="ECO:0000313" key="3">
    <source>
        <dbReference type="EMBL" id="CAE7145888.1"/>
    </source>
</evidence>
<gene>
    <name evidence="3" type="ORF">RDB_LOCUS81454</name>
</gene>
<feature type="non-terminal residue" evidence="3">
    <location>
        <position position="578"/>
    </location>
</feature>
<protein>
    <recommendedName>
        <fullName evidence="5">Transmembrane protein</fullName>
    </recommendedName>
</protein>
<dbReference type="Proteomes" id="UP000663827">
    <property type="component" value="Unassembled WGS sequence"/>
</dbReference>
<comment type="caution">
    <text evidence="3">The sequence shown here is derived from an EMBL/GenBank/DDBJ whole genome shotgun (WGS) entry which is preliminary data.</text>
</comment>
<feature type="transmembrane region" description="Helical" evidence="2">
    <location>
        <begin position="174"/>
        <end position="199"/>
    </location>
</feature>
<keyword evidence="2" id="KW-0812">Transmembrane</keyword>